<dbReference type="RefSeq" id="WP_208919732.1">
    <property type="nucleotide sequence ID" value="NZ_LT840184.1"/>
</dbReference>
<gene>
    <name evidence="2" type="ORF">SAMN05661091_2777</name>
</gene>
<protein>
    <recommendedName>
        <fullName evidence="4">Beta/Gamma crystallin</fullName>
    </recommendedName>
</protein>
<evidence type="ECO:0000256" key="1">
    <source>
        <dbReference type="SAM" id="SignalP"/>
    </source>
</evidence>
<name>A0A1X7HEU8_9BACL</name>
<dbReference type="AlphaFoldDB" id="A0A1X7HEU8"/>
<organism evidence="2 3">
    <name type="scientific">Paenibacillus uliginis N3/975</name>
    <dbReference type="NCBI Taxonomy" id="1313296"/>
    <lineage>
        <taxon>Bacteria</taxon>
        <taxon>Bacillati</taxon>
        <taxon>Bacillota</taxon>
        <taxon>Bacilli</taxon>
        <taxon>Bacillales</taxon>
        <taxon>Paenibacillaceae</taxon>
        <taxon>Paenibacillus</taxon>
    </lineage>
</organism>
<reference evidence="2 3" key="1">
    <citation type="submission" date="2017-04" db="EMBL/GenBank/DDBJ databases">
        <authorList>
            <person name="Afonso C.L."/>
            <person name="Miller P.J."/>
            <person name="Scott M.A."/>
            <person name="Spackman E."/>
            <person name="Goraichik I."/>
            <person name="Dimitrov K.M."/>
            <person name="Suarez D.L."/>
            <person name="Swayne D.E."/>
        </authorList>
    </citation>
    <scope>NUCLEOTIDE SEQUENCE [LARGE SCALE GENOMIC DNA]</scope>
    <source>
        <strain evidence="2 3">N3/975</strain>
    </source>
</reference>
<dbReference type="STRING" id="1313296.SAMN05661091_2777"/>
<accession>A0A1X7HEU8</accession>
<sequence>MLKKFIAASLIATTIIPATGTFAAESTSDISNGKVKSITTFLGNRYMDGVSWGHYNHIRSWETIYDNGTKVDFRNKGNINYTIKLSDSNYTATFLEELKV</sequence>
<keyword evidence="3" id="KW-1185">Reference proteome</keyword>
<evidence type="ECO:0000313" key="2">
    <source>
        <dbReference type="EMBL" id="SMF84944.1"/>
    </source>
</evidence>
<keyword evidence="1" id="KW-0732">Signal</keyword>
<dbReference type="EMBL" id="LT840184">
    <property type="protein sequence ID" value="SMF84944.1"/>
    <property type="molecule type" value="Genomic_DNA"/>
</dbReference>
<feature type="chain" id="PRO_5012417261" description="Beta/Gamma crystallin" evidence="1">
    <location>
        <begin position="24"/>
        <end position="100"/>
    </location>
</feature>
<evidence type="ECO:0008006" key="4">
    <source>
        <dbReference type="Google" id="ProtNLM"/>
    </source>
</evidence>
<evidence type="ECO:0000313" key="3">
    <source>
        <dbReference type="Proteomes" id="UP000192940"/>
    </source>
</evidence>
<feature type="signal peptide" evidence="1">
    <location>
        <begin position="1"/>
        <end position="23"/>
    </location>
</feature>
<proteinExistence type="predicted"/>
<dbReference type="Proteomes" id="UP000192940">
    <property type="component" value="Chromosome I"/>
</dbReference>